<proteinExistence type="predicted"/>
<comment type="caution">
    <text evidence="2">The sequence shown here is derived from an EMBL/GenBank/DDBJ whole genome shotgun (WGS) entry which is preliminary data.</text>
</comment>
<name>A0A931C476_9ACTN</name>
<dbReference type="SUPFAM" id="SSF46955">
    <property type="entry name" value="Putative DNA-binding domain"/>
    <property type="match status" value="1"/>
</dbReference>
<dbReference type="RefSeq" id="WP_196412564.1">
    <property type="nucleotide sequence ID" value="NZ_JADQTO010000002.1"/>
</dbReference>
<dbReference type="GO" id="GO:0003677">
    <property type="term" value="F:DNA binding"/>
    <property type="evidence" value="ECO:0007669"/>
    <property type="project" value="InterPro"/>
</dbReference>
<dbReference type="InterPro" id="IPR009061">
    <property type="entry name" value="DNA-bd_dom_put_sf"/>
</dbReference>
<sequence length="168" mass="18636">MVTISSGLLTTGEVATLLGTSRQQVVNLCERGDLPFVMIGKHRRVERSAVEALRRPKPKLTRDQLKSLWLHQAVAGSLVTDPDAVLSKAADNLDRLLVQHQGTMTEVWLMRWRDKLSEGPGAVLKMLTSEDPEAVELRQNSPFAGVLSQPQRQQVLKAFTRSGWENAA</sequence>
<evidence type="ECO:0000259" key="1">
    <source>
        <dbReference type="Pfam" id="PF12728"/>
    </source>
</evidence>
<dbReference type="Pfam" id="PF12728">
    <property type="entry name" value="HTH_17"/>
    <property type="match status" value="1"/>
</dbReference>
<reference evidence="2" key="1">
    <citation type="submission" date="2020-11" db="EMBL/GenBank/DDBJ databases">
        <title>Isolation and identification of active actinomycetes.</title>
        <authorList>
            <person name="Sun X."/>
        </authorList>
    </citation>
    <scope>NUCLEOTIDE SEQUENCE</scope>
    <source>
        <strain evidence="2">NEAU-A11</strain>
    </source>
</reference>
<dbReference type="AlphaFoldDB" id="A0A931C476"/>
<dbReference type="NCBIfam" id="TIGR01764">
    <property type="entry name" value="excise"/>
    <property type="match status" value="1"/>
</dbReference>
<organism evidence="2 3">
    <name type="scientific">Actinoplanes aureus</name>
    <dbReference type="NCBI Taxonomy" id="2792083"/>
    <lineage>
        <taxon>Bacteria</taxon>
        <taxon>Bacillati</taxon>
        <taxon>Actinomycetota</taxon>
        <taxon>Actinomycetes</taxon>
        <taxon>Micromonosporales</taxon>
        <taxon>Micromonosporaceae</taxon>
        <taxon>Actinoplanes</taxon>
    </lineage>
</organism>
<dbReference type="InterPro" id="IPR010093">
    <property type="entry name" value="SinI_DNA-bd"/>
</dbReference>
<dbReference type="Proteomes" id="UP000598146">
    <property type="component" value="Unassembled WGS sequence"/>
</dbReference>
<feature type="domain" description="Helix-turn-helix" evidence="1">
    <location>
        <begin position="8"/>
        <end position="53"/>
    </location>
</feature>
<evidence type="ECO:0000313" key="3">
    <source>
        <dbReference type="Proteomes" id="UP000598146"/>
    </source>
</evidence>
<dbReference type="EMBL" id="JADQTO010000002">
    <property type="protein sequence ID" value="MBG0560766.1"/>
    <property type="molecule type" value="Genomic_DNA"/>
</dbReference>
<dbReference type="InterPro" id="IPR041657">
    <property type="entry name" value="HTH_17"/>
</dbReference>
<gene>
    <name evidence="2" type="ORF">I4J89_04715</name>
</gene>
<accession>A0A931C476</accession>
<evidence type="ECO:0000313" key="2">
    <source>
        <dbReference type="EMBL" id="MBG0560766.1"/>
    </source>
</evidence>
<keyword evidence="3" id="KW-1185">Reference proteome</keyword>
<protein>
    <submittedName>
        <fullName evidence="2">Helix-turn-helix domain-containing protein</fullName>
    </submittedName>
</protein>